<dbReference type="InterPro" id="IPR008168">
    <property type="entry name" value="Cyt_C_IC"/>
</dbReference>
<evidence type="ECO:0000259" key="12">
    <source>
        <dbReference type="PROSITE" id="PS51007"/>
    </source>
</evidence>
<keyword evidence="11" id="KW-0732">Signal</keyword>
<evidence type="ECO:0000313" key="14">
    <source>
        <dbReference type="Proteomes" id="UP000018198"/>
    </source>
</evidence>
<evidence type="ECO:0000256" key="9">
    <source>
        <dbReference type="ARBA" id="ARBA00023078"/>
    </source>
</evidence>
<evidence type="ECO:0000256" key="6">
    <source>
        <dbReference type="ARBA" id="ARBA00022723"/>
    </source>
</evidence>
<accession>T2JBI9</accession>
<dbReference type="InterPro" id="IPR036909">
    <property type="entry name" value="Cyt_c-like_dom_sf"/>
</dbReference>
<evidence type="ECO:0000256" key="8">
    <source>
        <dbReference type="ARBA" id="ARBA00023004"/>
    </source>
</evidence>
<dbReference type="NCBIfam" id="NF045930">
    <property type="entry name" value="Cytc6PetJCyano"/>
    <property type="match status" value="1"/>
</dbReference>
<dbReference type="GO" id="GO:0009055">
    <property type="term" value="F:electron transfer activity"/>
    <property type="evidence" value="ECO:0007669"/>
    <property type="project" value="InterPro"/>
</dbReference>
<dbReference type="PANTHER" id="PTHR34688">
    <property type="entry name" value="CYTOCHROME C6, CHLOROPLASTIC"/>
    <property type="match status" value="1"/>
</dbReference>
<evidence type="ECO:0000256" key="7">
    <source>
        <dbReference type="ARBA" id="ARBA00022982"/>
    </source>
</evidence>
<organism evidence="13 14">
    <name type="scientific">Crocosphaera watsonii WH 0401</name>
    <dbReference type="NCBI Taxonomy" id="555881"/>
    <lineage>
        <taxon>Bacteria</taxon>
        <taxon>Bacillati</taxon>
        <taxon>Cyanobacteriota</taxon>
        <taxon>Cyanophyceae</taxon>
        <taxon>Oscillatoriophycideae</taxon>
        <taxon>Chroococcales</taxon>
        <taxon>Aphanothecaceae</taxon>
        <taxon>Crocosphaera</taxon>
    </lineage>
</organism>
<dbReference type="PRINTS" id="PR00605">
    <property type="entry name" value="CYTCHROMECIC"/>
</dbReference>
<reference evidence="13 14" key="1">
    <citation type="submission" date="2013-01" db="EMBL/GenBank/DDBJ databases">
        <authorList>
            <person name="Bench S."/>
        </authorList>
    </citation>
    <scope>NUCLEOTIDE SEQUENCE [LARGE SCALE GENOMIC DNA]</scope>
    <source>
        <strain evidence="13 14">WH 0401</strain>
    </source>
</reference>
<dbReference type="SUPFAM" id="SSF46626">
    <property type="entry name" value="Cytochrome c"/>
    <property type="match status" value="1"/>
</dbReference>
<dbReference type="RefSeq" id="WP_021835876.1">
    <property type="nucleotide sequence ID" value="NZ_CAQM01000492.1"/>
</dbReference>
<proteinExistence type="inferred from homology"/>
<comment type="caution">
    <text evidence="13">The sequence shown here is derived from an EMBL/GenBank/DDBJ whole genome shotgun (WGS) entry which is preliminary data.</text>
</comment>
<keyword evidence="4" id="KW-0602">Photosynthesis</keyword>
<keyword evidence="9" id="KW-0793">Thylakoid</keyword>
<reference evidence="13 14" key="2">
    <citation type="submission" date="2013-09" db="EMBL/GenBank/DDBJ databases">
        <title>Whole genome comparison of six Crocosphaera watsonii strains with differing phenotypes.</title>
        <authorList>
            <person name="Bench S.R."/>
            <person name="Heller P."/>
            <person name="Frank I."/>
            <person name="Arciniega M."/>
            <person name="Shilova I.N."/>
            <person name="Zehr J.P."/>
        </authorList>
    </citation>
    <scope>NUCLEOTIDE SEQUENCE [LARGE SCALE GENOMIC DNA]</scope>
    <source>
        <strain evidence="13 14">WH 0401</strain>
    </source>
</reference>
<feature type="chain" id="PRO_5004602098" evidence="11">
    <location>
        <begin position="26"/>
        <end position="111"/>
    </location>
</feature>
<evidence type="ECO:0000256" key="10">
    <source>
        <dbReference type="PROSITE-ProRule" id="PRU00433"/>
    </source>
</evidence>
<keyword evidence="8 10" id="KW-0408">Iron</keyword>
<evidence type="ECO:0000313" key="13">
    <source>
        <dbReference type="EMBL" id="CCQ62384.1"/>
    </source>
</evidence>
<dbReference type="GO" id="GO:0015979">
    <property type="term" value="P:photosynthesis"/>
    <property type="evidence" value="ECO:0007669"/>
    <property type="project" value="UniProtKB-KW"/>
</dbReference>
<dbReference type="InterPro" id="IPR023655">
    <property type="entry name" value="Cyt_C6"/>
</dbReference>
<evidence type="ECO:0000256" key="1">
    <source>
        <dbReference type="ARBA" id="ARBA00004518"/>
    </source>
</evidence>
<dbReference type="Pfam" id="PF13442">
    <property type="entry name" value="Cytochrome_CBB3"/>
    <property type="match status" value="1"/>
</dbReference>
<keyword evidence="7" id="KW-0249">Electron transport</keyword>
<dbReference type="Proteomes" id="UP000018198">
    <property type="component" value="Unassembled WGS sequence"/>
</dbReference>
<feature type="signal peptide" evidence="11">
    <location>
        <begin position="1"/>
        <end position="25"/>
    </location>
</feature>
<dbReference type="InterPro" id="IPR009056">
    <property type="entry name" value="Cyt_c-like_dom"/>
</dbReference>
<dbReference type="EMBL" id="CAQM01000492">
    <property type="protein sequence ID" value="CCQ62384.1"/>
    <property type="molecule type" value="Genomic_DNA"/>
</dbReference>
<evidence type="ECO:0000256" key="5">
    <source>
        <dbReference type="ARBA" id="ARBA00022617"/>
    </source>
</evidence>
<dbReference type="PROSITE" id="PS51007">
    <property type="entry name" value="CYTC"/>
    <property type="match status" value="1"/>
</dbReference>
<evidence type="ECO:0000256" key="2">
    <source>
        <dbReference type="ARBA" id="ARBA00009650"/>
    </source>
</evidence>
<dbReference type="GO" id="GO:0005506">
    <property type="term" value="F:iron ion binding"/>
    <property type="evidence" value="ECO:0007669"/>
    <property type="project" value="InterPro"/>
</dbReference>
<keyword evidence="6 10" id="KW-0479">Metal-binding</keyword>
<feature type="domain" description="Cytochrome c" evidence="12">
    <location>
        <begin position="26"/>
        <end position="107"/>
    </location>
</feature>
<evidence type="ECO:0000256" key="4">
    <source>
        <dbReference type="ARBA" id="ARBA00022531"/>
    </source>
</evidence>
<sequence>MKRLLCKILFIFAFFCLSFASPALAGDAGAGKGIFTANCNACHMGGGNVVAGPSKGLAKNYLEKNGVDTLEKIVYQVTNGKNAMPAFGGRLDAQKIEDVATYVLSQAEAGW</sequence>
<dbReference type="GO" id="GO:0031979">
    <property type="term" value="C:plasma membrane-derived thylakoid lumen"/>
    <property type="evidence" value="ECO:0007669"/>
    <property type="project" value="UniProtKB-SubCell"/>
</dbReference>
<gene>
    <name evidence="13" type="ORF">CWATWH0401_4854</name>
</gene>
<comment type="subcellular location">
    <subcellularLocation>
        <location evidence="1">Cellular thylakoid lumen</location>
    </subcellularLocation>
</comment>
<evidence type="ECO:0000256" key="3">
    <source>
        <dbReference type="ARBA" id="ARBA00022448"/>
    </source>
</evidence>
<comment type="similarity">
    <text evidence="2">Belongs to the cytochrome c family. PetJ subfamily.</text>
</comment>
<dbReference type="PANTHER" id="PTHR34688:SF2">
    <property type="entry name" value="CYTOCHROME C6, CHLOROPLASTIC"/>
    <property type="match status" value="1"/>
</dbReference>
<keyword evidence="5 10" id="KW-0349">Heme</keyword>
<evidence type="ECO:0000256" key="11">
    <source>
        <dbReference type="SAM" id="SignalP"/>
    </source>
</evidence>
<keyword evidence="3" id="KW-0813">Transport</keyword>
<dbReference type="GO" id="GO:0020037">
    <property type="term" value="F:heme binding"/>
    <property type="evidence" value="ECO:0007669"/>
    <property type="project" value="InterPro"/>
</dbReference>
<dbReference type="Gene3D" id="1.10.760.10">
    <property type="entry name" value="Cytochrome c-like domain"/>
    <property type="match status" value="1"/>
</dbReference>
<protein>
    <submittedName>
        <fullName evidence="13">Cytochrome C553 (Soluble cytochrome f)</fullName>
    </submittedName>
</protein>
<name>T2JBI9_CROWT</name>
<dbReference type="AlphaFoldDB" id="T2JBI9"/>